<evidence type="ECO:0000256" key="1">
    <source>
        <dbReference type="SAM" id="Phobius"/>
    </source>
</evidence>
<accession>A0A8J7E0C0</accession>
<dbReference type="AlphaFoldDB" id="A0A8J7E0C0"/>
<gene>
    <name evidence="2" type="ORF">IQ249_22935</name>
</gene>
<keyword evidence="1" id="KW-1133">Transmembrane helix</keyword>
<feature type="transmembrane region" description="Helical" evidence="1">
    <location>
        <begin position="64"/>
        <end position="85"/>
    </location>
</feature>
<protein>
    <submittedName>
        <fullName evidence="2">PepSY domain-containing protein</fullName>
    </submittedName>
</protein>
<keyword evidence="1" id="KW-0472">Membrane</keyword>
<keyword evidence="3" id="KW-1185">Reference proteome</keyword>
<sequence>MDIRRFRKLHRTIAPIVLLPLLVTVFTGVTYRLGKSWFGLSRDRVHFLMTIHEGEYLGDTLEPLYVLLNGLGLLWMLITGGMMLWQSFSQSKWFRQFRSATEEAEGDGETG</sequence>
<dbReference type="EMBL" id="JADEWZ010000059">
    <property type="protein sequence ID" value="MBE9118748.1"/>
    <property type="molecule type" value="Genomic_DNA"/>
</dbReference>
<evidence type="ECO:0000313" key="3">
    <source>
        <dbReference type="Proteomes" id="UP000654482"/>
    </source>
</evidence>
<dbReference type="RefSeq" id="WP_194031838.1">
    <property type="nucleotide sequence ID" value="NZ_JADEWZ010000059.1"/>
</dbReference>
<proteinExistence type="predicted"/>
<dbReference type="Proteomes" id="UP000654482">
    <property type="component" value="Unassembled WGS sequence"/>
</dbReference>
<organism evidence="2 3">
    <name type="scientific">Lusitaniella coriacea LEGE 07157</name>
    <dbReference type="NCBI Taxonomy" id="945747"/>
    <lineage>
        <taxon>Bacteria</taxon>
        <taxon>Bacillati</taxon>
        <taxon>Cyanobacteriota</taxon>
        <taxon>Cyanophyceae</taxon>
        <taxon>Spirulinales</taxon>
        <taxon>Lusitaniellaceae</taxon>
        <taxon>Lusitaniella</taxon>
    </lineage>
</organism>
<evidence type="ECO:0000313" key="2">
    <source>
        <dbReference type="EMBL" id="MBE9118748.1"/>
    </source>
</evidence>
<reference evidence="2" key="1">
    <citation type="submission" date="2020-10" db="EMBL/GenBank/DDBJ databases">
        <authorList>
            <person name="Castelo-Branco R."/>
            <person name="Eusebio N."/>
            <person name="Adriana R."/>
            <person name="Vieira A."/>
            <person name="Brugerolle De Fraissinette N."/>
            <person name="Rezende De Castro R."/>
            <person name="Schneider M.P."/>
            <person name="Vasconcelos V."/>
            <person name="Leao P.N."/>
        </authorList>
    </citation>
    <scope>NUCLEOTIDE SEQUENCE</scope>
    <source>
        <strain evidence="2">LEGE 07157</strain>
    </source>
</reference>
<feature type="transmembrane region" description="Helical" evidence="1">
    <location>
        <begin position="12"/>
        <end position="33"/>
    </location>
</feature>
<comment type="caution">
    <text evidence="2">The sequence shown here is derived from an EMBL/GenBank/DDBJ whole genome shotgun (WGS) entry which is preliminary data.</text>
</comment>
<keyword evidence="1" id="KW-0812">Transmembrane</keyword>
<name>A0A8J7E0C0_9CYAN</name>